<dbReference type="InterPro" id="IPR029311">
    <property type="entry name" value="CCDC50_N"/>
</dbReference>
<dbReference type="HOGENOM" id="CLU_839999_0_0_1"/>
<dbReference type="STRING" id="6238.A8XGY3"/>
<dbReference type="CTD" id="8572102"/>
<evidence type="ECO:0000313" key="5">
    <source>
        <dbReference type="WormBase" id="CBG13044"/>
    </source>
</evidence>
<dbReference type="PANTHER" id="PTHR22115:SF4">
    <property type="entry name" value="COILED-COIL DOMAIN-CONTAINING PROTEIN"/>
    <property type="match status" value="1"/>
</dbReference>
<evidence type="ECO:0000313" key="3">
    <source>
        <dbReference type="EMBL" id="CAP31907.1"/>
    </source>
</evidence>
<accession>A8XGY3</accession>
<dbReference type="KEGG" id="cbr:CBG_13044"/>
<dbReference type="InParanoid" id="A8XGY3"/>
<dbReference type="PANTHER" id="PTHR22115">
    <property type="entry name" value="C3ORF6 PROTEIN-RELATED"/>
    <property type="match status" value="1"/>
</dbReference>
<proteinExistence type="predicted"/>
<dbReference type="Gene3D" id="2.10.25.10">
    <property type="entry name" value="Laminin"/>
    <property type="match status" value="1"/>
</dbReference>
<name>A8XGY3_CAEBR</name>
<dbReference type="Proteomes" id="UP000008549">
    <property type="component" value="Unassembled WGS sequence"/>
</dbReference>
<dbReference type="WormBase" id="CBG13044">
    <property type="protein sequence ID" value="CBP38300"/>
    <property type="gene ID" value="WBGene00033877"/>
</dbReference>
<evidence type="ECO:0000259" key="2">
    <source>
        <dbReference type="Pfam" id="PF15295"/>
    </source>
</evidence>
<keyword evidence="1" id="KW-0175">Coiled coil</keyword>
<dbReference type="Pfam" id="PF15295">
    <property type="entry name" value="CCDC50_N"/>
    <property type="match status" value="1"/>
</dbReference>
<sequence>MSRQHEQPPTPTFSEIRQRLQSGEDFDLAHRLQEREYEMYYNHNRNVNGTIVSDRKKTREEQMAEDEQAASLRRMGLAERCMTDEEYARQLQEEMDRMDAAEQMDKDVQMREDARLAWLLQQESSGASVSQATPNQDLISFEEPVRSGVRYVTEIQYNNMANQFLGLINMLVIVFSRFHHPQQRLFLQHHNRLTTHESCQLSLSMVNHILSSVYSVFNKQIQLFFAKSHSSSPHLYEHLVFFQTIVWNVECETDMYDDSSIVKTEETEEVTPCALNEVWMVCSSCEEECGKPPQPCPRICQPARCQCPAHKGYRRNSKGECVFCHDSVPKL</sequence>
<evidence type="ECO:0000256" key="1">
    <source>
        <dbReference type="ARBA" id="ARBA00023054"/>
    </source>
</evidence>
<organism evidence="3 4">
    <name type="scientific">Caenorhabditis briggsae</name>
    <dbReference type="NCBI Taxonomy" id="6238"/>
    <lineage>
        <taxon>Eukaryota</taxon>
        <taxon>Metazoa</taxon>
        <taxon>Ecdysozoa</taxon>
        <taxon>Nematoda</taxon>
        <taxon>Chromadorea</taxon>
        <taxon>Rhabditida</taxon>
        <taxon>Rhabditina</taxon>
        <taxon>Rhabditomorpha</taxon>
        <taxon>Rhabditoidea</taxon>
        <taxon>Rhabditidae</taxon>
        <taxon>Peloderinae</taxon>
        <taxon>Caenorhabditis</taxon>
    </lineage>
</organism>
<reference evidence="3 4" key="2">
    <citation type="journal article" date="2011" name="PLoS Genet.">
        <title>Caenorhabditis briggsae recombinant inbred line genotypes reveal inter-strain incompatibility and the evolution of recombination.</title>
        <authorList>
            <person name="Ross J.A."/>
            <person name="Koboldt D.C."/>
            <person name="Staisch J.E."/>
            <person name="Chamberlin H.M."/>
            <person name="Gupta B.P."/>
            <person name="Miller R.D."/>
            <person name="Baird S.E."/>
            <person name="Haag E.S."/>
        </authorList>
    </citation>
    <scope>NUCLEOTIDE SEQUENCE [LARGE SCALE GENOMIC DNA]</scope>
    <source>
        <strain evidence="3 4">AF16</strain>
    </source>
</reference>
<dbReference type="InterPro" id="IPR039303">
    <property type="entry name" value="CCDC50"/>
</dbReference>
<dbReference type="AlphaFoldDB" id="A8XGY3"/>
<reference evidence="3 4" key="1">
    <citation type="journal article" date="2003" name="PLoS Biol.">
        <title>The genome sequence of Caenorhabditis briggsae: a platform for comparative genomics.</title>
        <authorList>
            <person name="Stein L.D."/>
            <person name="Bao Z."/>
            <person name="Blasiar D."/>
            <person name="Blumenthal T."/>
            <person name="Brent M.R."/>
            <person name="Chen N."/>
            <person name="Chinwalla A."/>
            <person name="Clarke L."/>
            <person name="Clee C."/>
            <person name="Coghlan A."/>
            <person name="Coulson A."/>
            <person name="D'Eustachio P."/>
            <person name="Fitch D.H."/>
            <person name="Fulton L.A."/>
            <person name="Fulton R.E."/>
            <person name="Griffiths-Jones S."/>
            <person name="Harris T.W."/>
            <person name="Hillier L.W."/>
            <person name="Kamath R."/>
            <person name="Kuwabara P.E."/>
            <person name="Mardis E.R."/>
            <person name="Marra M.A."/>
            <person name="Miner T.L."/>
            <person name="Minx P."/>
            <person name="Mullikin J.C."/>
            <person name="Plumb R.W."/>
            <person name="Rogers J."/>
            <person name="Schein J.E."/>
            <person name="Sohrmann M."/>
            <person name="Spieth J."/>
            <person name="Stajich J.E."/>
            <person name="Wei C."/>
            <person name="Willey D."/>
            <person name="Wilson R.K."/>
            <person name="Durbin R."/>
            <person name="Waterston R.H."/>
        </authorList>
    </citation>
    <scope>NUCLEOTIDE SEQUENCE [LARGE SCALE GENOMIC DNA]</scope>
    <source>
        <strain evidence="3 4">AF16</strain>
    </source>
</reference>
<dbReference type="eggNOG" id="ENOG502QW6C">
    <property type="taxonomic scope" value="Eukaryota"/>
</dbReference>
<protein>
    <submittedName>
        <fullName evidence="3">Protein CBG13044</fullName>
    </submittedName>
</protein>
<dbReference type="RefSeq" id="XP_002630586.1">
    <property type="nucleotide sequence ID" value="XM_002630540.1"/>
</dbReference>
<evidence type="ECO:0000313" key="4">
    <source>
        <dbReference type="Proteomes" id="UP000008549"/>
    </source>
</evidence>
<dbReference type="CDD" id="cd19941">
    <property type="entry name" value="TIL"/>
    <property type="match status" value="1"/>
</dbReference>
<feature type="domain" description="Coiled-coil" evidence="2">
    <location>
        <begin position="6"/>
        <end position="123"/>
    </location>
</feature>
<keyword evidence="4" id="KW-1185">Reference proteome</keyword>
<gene>
    <name evidence="3 5" type="ORF">CBG13044</name>
    <name evidence="3" type="ORF">CBG_13044</name>
</gene>
<dbReference type="GeneID" id="8572102"/>
<dbReference type="EMBL" id="HE600938">
    <property type="protein sequence ID" value="CAP31907.1"/>
    <property type="molecule type" value="Genomic_DNA"/>
</dbReference>